<reference evidence="1 2" key="1">
    <citation type="submission" date="2015-01" db="EMBL/GenBank/DDBJ databases">
        <title>The Genome Sequence of Exophiala sideris CBS121828.</title>
        <authorList>
            <consortium name="The Broad Institute Genomics Platform"/>
            <person name="Cuomo C."/>
            <person name="de Hoog S."/>
            <person name="Gorbushina A."/>
            <person name="Stielow B."/>
            <person name="Teixiera M."/>
            <person name="Abouelleil A."/>
            <person name="Chapman S.B."/>
            <person name="Priest M."/>
            <person name="Young S.K."/>
            <person name="Wortman J."/>
            <person name="Nusbaum C."/>
            <person name="Birren B."/>
        </authorList>
    </citation>
    <scope>NUCLEOTIDE SEQUENCE [LARGE SCALE GENOMIC DNA]</scope>
    <source>
        <strain evidence="1 2">CBS 121828</strain>
    </source>
</reference>
<dbReference type="AlphaFoldDB" id="A0A0D1WDL3"/>
<proteinExistence type="predicted"/>
<dbReference type="EMBL" id="KN846951">
    <property type="protein sequence ID" value="KIV86880.1"/>
    <property type="molecule type" value="Genomic_DNA"/>
</dbReference>
<evidence type="ECO:0000313" key="1">
    <source>
        <dbReference type="EMBL" id="KIV86880.1"/>
    </source>
</evidence>
<dbReference type="InterPro" id="IPR021858">
    <property type="entry name" value="Fun_TF"/>
</dbReference>
<evidence type="ECO:0000313" key="2">
    <source>
        <dbReference type="Proteomes" id="UP000053599"/>
    </source>
</evidence>
<dbReference type="Pfam" id="PF11951">
    <property type="entry name" value="Fungal_trans_2"/>
    <property type="match status" value="1"/>
</dbReference>
<sequence>MDSAARHHYVSRVSPRQESFNVFAPAAAPISPREHQLLDHFIDILTPVTNPVIYGAADKPVIRKALDDILRCATEDRACKHAVIADAAWHRVGLFKKNNQMIEHNHARVEALYHFTEAFRLLRLKLQDRRERKSESAIIAVRHLGTVSVSSGPSNDPTWDWCR</sequence>
<gene>
    <name evidence="1" type="ORF">PV11_02462</name>
</gene>
<name>A0A0D1WDL3_9EURO</name>
<dbReference type="OrthoDB" id="10064411at2759"/>
<dbReference type="Proteomes" id="UP000053599">
    <property type="component" value="Unassembled WGS sequence"/>
</dbReference>
<dbReference type="HOGENOM" id="CLU_1627060_0_0_1"/>
<accession>A0A0D1WDL3</accession>
<protein>
    <submittedName>
        <fullName evidence="1">Uncharacterized protein</fullName>
    </submittedName>
</protein>
<organism evidence="1 2">
    <name type="scientific">Exophiala sideris</name>
    <dbReference type="NCBI Taxonomy" id="1016849"/>
    <lineage>
        <taxon>Eukaryota</taxon>
        <taxon>Fungi</taxon>
        <taxon>Dikarya</taxon>
        <taxon>Ascomycota</taxon>
        <taxon>Pezizomycotina</taxon>
        <taxon>Eurotiomycetes</taxon>
        <taxon>Chaetothyriomycetidae</taxon>
        <taxon>Chaetothyriales</taxon>
        <taxon>Herpotrichiellaceae</taxon>
        <taxon>Exophiala</taxon>
    </lineage>
</organism>